<dbReference type="InterPro" id="IPR011006">
    <property type="entry name" value="CheY-like_superfamily"/>
</dbReference>
<keyword evidence="1" id="KW-0597">Phosphoprotein</keyword>
<dbReference type="SUPFAM" id="SSF52172">
    <property type="entry name" value="CheY-like"/>
    <property type="match status" value="1"/>
</dbReference>
<keyword evidence="4" id="KW-1185">Reference proteome</keyword>
<dbReference type="GO" id="GO:0000160">
    <property type="term" value="P:phosphorelay signal transduction system"/>
    <property type="evidence" value="ECO:0007669"/>
    <property type="project" value="InterPro"/>
</dbReference>
<evidence type="ECO:0000313" key="4">
    <source>
        <dbReference type="Proteomes" id="UP000251692"/>
    </source>
</evidence>
<reference evidence="3 4" key="1">
    <citation type="submission" date="2018-06" db="EMBL/GenBank/DDBJ databases">
        <authorList>
            <person name="Liu Z.-W."/>
        </authorList>
    </citation>
    <scope>NUCLEOTIDE SEQUENCE [LARGE SCALE GENOMIC DNA]</scope>
    <source>
        <strain evidence="3 4">2b14</strain>
    </source>
</reference>
<protein>
    <submittedName>
        <fullName evidence="3">Response regulator</fullName>
    </submittedName>
</protein>
<dbReference type="PROSITE" id="PS50110">
    <property type="entry name" value="RESPONSE_REGULATORY"/>
    <property type="match status" value="1"/>
</dbReference>
<evidence type="ECO:0000256" key="1">
    <source>
        <dbReference type="PROSITE-ProRule" id="PRU00169"/>
    </source>
</evidence>
<comment type="caution">
    <text evidence="3">The sequence shown here is derived from an EMBL/GenBank/DDBJ whole genome shotgun (WGS) entry which is preliminary data.</text>
</comment>
<dbReference type="Proteomes" id="UP000251692">
    <property type="component" value="Unassembled WGS sequence"/>
</dbReference>
<reference evidence="3 4" key="2">
    <citation type="submission" date="2018-07" db="EMBL/GenBank/DDBJ databases">
        <title>Pontibacter sp. 2b14 genomic sequence and assembly.</title>
        <authorList>
            <person name="Du Z.-J."/>
        </authorList>
    </citation>
    <scope>NUCLEOTIDE SEQUENCE [LARGE SCALE GENOMIC DNA]</scope>
    <source>
        <strain evidence="3 4">2b14</strain>
    </source>
</reference>
<evidence type="ECO:0000259" key="2">
    <source>
        <dbReference type="PROSITE" id="PS50110"/>
    </source>
</evidence>
<organism evidence="3 4">
    <name type="scientific">Pontibacter arcticus</name>
    <dbReference type="NCBI Taxonomy" id="2080288"/>
    <lineage>
        <taxon>Bacteria</taxon>
        <taxon>Pseudomonadati</taxon>
        <taxon>Bacteroidota</taxon>
        <taxon>Cytophagia</taxon>
        <taxon>Cytophagales</taxon>
        <taxon>Hymenobacteraceae</taxon>
        <taxon>Pontibacter</taxon>
    </lineage>
</organism>
<proteinExistence type="predicted"/>
<dbReference type="Pfam" id="PF00072">
    <property type="entry name" value="Response_reg"/>
    <property type="match status" value="1"/>
</dbReference>
<dbReference type="AlphaFoldDB" id="A0A364RIC0"/>
<dbReference type="InterPro" id="IPR052893">
    <property type="entry name" value="TCS_response_regulator"/>
</dbReference>
<name>A0A364RIC0_9BACT</name>
<dbReference type="InterPro" id="IPR001789">
    <property type="entry name" value="Sig_transdc_resp-reg_receiver"/>
</dbReference>
<sequence>MLKKIFVVDDDEISLFVTEMLLQTQLMQANISTYFQAEQALQELTSSIERNTIPELIFLDLNMPYMSGWDFLDLLTPVQQKLEKLCRIYILTSAVNDIEVNKSKTYGLVAGFLNKPLNEDVLADILLTH</sequence>
<dbReference type="SMART" id="SM00448">
    <property type="entry name" value="REC"/>
    <property type="match status" value="1"/>
</dbReference>
<dbReference type="RefSeq" id="WP_112304187.1">
    <property type="nucleotide sequence ID" value="NZ_QMDV01000001.1"/>
</dbReference>
<dbReference type="PANTHER" id="PTHR44520:SF2">
    <property type="entry name" value="RESPONSE REGULATOR RCP1"/>
    <property type="match status" value="1"/>
</dbReference>
<feature type="domain" description="Response regulatory" evidence="2">
    <location>
        <begin position="4"/>
        <end position="129"/>
    </location>
</feature>
<gene>
    <name evidence="3" type="ORF">DP923_02945</name>
</gene>
<dbReference type="OrthoDB" id="1524091at2"/>
<accession>A0A364RIC0</accession>
<dbReference type="PANTHER" id="PTHR44520">
    <property type="entry name" value="RESPONSE REGULATOR RCP1-RELATED"/>
    <property type="match status" value="1"/>
</dbReference>
<dbReference type="Gene3D" id="3.40.50.2300">
    <property type="match status" value="1"/>
</dbReference>
<feature type="modified residue" description="4-aspartylphosphate" evidence="1">
    <location>
        <position position="60"/>
    </location>
</feature>
<dbReference type="EMBL" id="QMDV01000001">
    <property type="protein sequence ID" value="RAU84031.1"/>
    <property type="molecule type" value="Genomic_DNA"/>
</dbReference>
<evidence type="ECO:0000313" key="3">
    <source>
        <dbReference type="EMBL" id="RAU84031.1"/>
    </source>
</evidence>